<evidence type="ECO:0000313" key="3">
    <source>
        <dbReference type="EMBL" id="MBA5629333.1"/>
    </source>
</evidence>
<dbReference type="Proteomes" id="UP000552241">
    <property type="component" value="Unassembled WGS sequence"/>
</dbReference>
<comment type="caution">
    <text evidence="3">The sequence shown here is derived from an EMBL/GenBank/DDBJ whole genome shotgun (WGS) entry which is preliminary data.</text>
</comment>
<organism evidence="3 4">
    <name type="scientific">Moheibacter lacus</name>
    <dbReference type="NCBI Taxonomy" id="2745851"/>
    <lineage>
        <taxon>Bacteria</taxon>
        <taxon>Pseudomonadati</taxon>
        <taxon>Bacteroidota</taxon>
        <taxon>Flavobacteriia</taxon>
        <taxon>Flavobacteriales</taxon>
        <taxon>Weeksellaceae</taxon>
        <taxon>Moheibacter</taxon>
    </lineage>
</organism>
<dbReference type="Pfam" id="PF12669">
    <property type="entry name" value="FeoB_associated"/>
    <property type="match status" value="1"/>
</dbReference>
<feature type="region of interest" description="Disordered" evidence="1">
    <location>
        <begin position="32"/>
        <end position="52"/>
    </location>
</feature>
<name>A0A838ZRU4_9FLAO</name>
<protein>
    <submittedName>
        <fullName evidence="3">FeoB-associated Cys-rich membrane protein</fullName>
    </submittedName>
</protein>
<dbReference type="AlphaFoldDB" id="A0A838ZRU4"/>
<evidence type="ECO:0000256" key="1">
    <source>
        <dbReference type="SAM" id="MobiDB-lite"/>
    </source>
</evidence>
<keyword evidence="4" id="KW-1185">Reference proteome</keyword>
<keyword evidence="2" id="KW-0812">Transmembrane</keyword>
<accession>A0A838ZRU4</accession>
<sequence length="52" mass="5808">MFYTIIQYIFIAVVFVIAVWYVIKISKESFGSKKKSCSKGCGCDDSSSVSKD</sequence>
<dbReference type="EMBL" id="JACDZE010000001">
    <property type="protein sequence ID" value="MBA5629333.1"/>
    <property type="molecule type" value="Genomic_DNA"/>
</dbReference>
<keyword evidence="2" id="KW-1133">Transmembrane helix</keyword>
<dbReference type="RefSeq" id="WP_182042891.1">
    <property type="nucleotide sequence ID" value="NZ_JACDZE010000001.1"/>
</dbReference>
<feature type="compositionally biased region" description="Low complexity" evidence="1">
    <location>
        <begin position="38"/>
        <end position="52"/>
    </location>
</feature>
<feature type="transmembrane region" description="Helical" evidence="2">
    <location>
        <begin position="6"/>
        <end position="23"/>
    </location>
</feature>
<gene>
    <name evidence="3" type="ORF">HU137_06050</name>
</gene>
<proteinExistence type="predicted"/>
<reference evidence="3 4" key="1">
    <citation type="submission" date="2020-07" db="EMBL/GenBank/DDBJ databases">
        <title>Moheibacter lacus sp. nov., a member of the family Flavobacteriaceae isolated from freshwater lake sediment.</title>
        <authorList>
            <person name="Liu Y."/>
        </authorList>
    </citation>
    <scope>NUCLEOTIDE SEQUENCE [LARGE SCALE GENOMIC DNA]</scope>
    <source>
        <strain evidence="3 4">BDHS18</strain>
    </source>
</reference>
<evidence type="ECO:0000313" key="4">
    <source>
        <dbReference type="Proteomes" id="UP000552241"/>
    </source>
</evidence>
<evidence type="ECO:0000256" key="2">
    <source>
        <dbReference type="SAM" id="Phobius"/>
    </source>
</evidence>
<keyword evidence="2" id="KW-0472">Membrane</keyword>